<dbReference type="FunCoup" id="A0A067MG92">
    <property type="interactions" value="3"/>
</dbReference>
<dbReference type="AlphaFoldDB" id="A0A067MG92"/>
<comment type="similarity">
    <text evidence="3">Belongs to the LCL3 family.</text>
</comment>
<evidence type="ECO:0000256" key="2">
    <source>
        <dbReference type="ARBA" id="ARBA00004173"/>
    </source>
</evidence>
<dbReference type="InterPro" id="IPR035437">
    <property type="entry name" value="SNase_OB-fold_sf"/>
</dbReference>
<dbReference type="Proteomes" id="UP000027195">
    <property type="component" value="Unassembled WGS sequence"/>
</dbReference>
<keyword evidence="4" id="KW-0540">Nuclease</keyword>
<evidence type="ECO:0000256" key="6">
    <source>
        <dbReference type="ARBA" id="ARBA00022801"/>
    </source>
</evidence>
<dbReference type="PANTHER" id="PTHR12302:SF3">
    <property type="entry name" value="SERINE_THREONINE-PROTEIN KINASE 31"/>
    <property type="match status" value="1"/>
</dbReference>
<evidence type="ECO:0000256" key="8">
    <source>
        <dbReference type="SAM" id="MobiDB-lite"/>
    </source>
</evidence>
<accession>A0A067MG92</accession>
<feature type="region of interest" description="Disordered" evidence="8">
    <location>
        <begin position="248"/>
        <end position="269"/>
    </location>
</feature>
<protein>
    <recommendedName>
        <fullName evidence="9">TNase-like domain-containing protein</fullName>
    </recommendedName>
</protein>
<sequence length="269" mass="30467">MLILNIPPTPSIGNGGGWQWPWSTKKAPEPAPLRVPPSIYSYGIGTAALIAGIGFLAKKGHANLRRLPNVKAITAACIRAQRTIRGVVTNVRDPDNFRLFHTPRPWWSWTRRVPVKARDLRGQTLHIRIAGADAPELGYFGKPRQIYAKAAQEWLASQIQGKVVFCTFHRVDHYGRVVSTVYYRPTPESPYVNLSLEMVRKGLACVYTQYGAVYGAEGKDQYMEAQQEAQREQRGMWAQGLEGIETPAEYKEKQRRIRREKQRGKKTPL</sequence>
<organism evidence="10 11">
    <name type="scientific">Botryobasidium botryosum (strain FD-172 SS1)</name>
    <dbReference type="NCBI Taxonomy" id="930990"/>
    <lineage>
        <taxon>Eukaryota</taxon>
        <taxon>Fungi</taxon>
        <taxon>Dikarya</taxon>
        <taxon>Basidiomycota</taxon>
        <taxon>Agaricomycotina</taxon>
        <taxon>Agaricomycetes</taxon>
        <taxon>Cantharellales</taxon>
        <taxon>Botryobasidiaceae</taxon>
        <taxon>Botryobasidium</taxon>
    </lineage>
</organism>
<dbReference type="Pfam" id="PF00565">
    <property type="entry name" value="SNase"/>
    <property type="match status" value="1"/>
</dbReference>
<comment type="subcellular location">
    <subcellularLocation>
        <location evidence="1">Membrane</location>
        <topology evidence="1">Single-pass membrane protein</topology>
    </subcellularLocation>
    <subcellularLocation>
        <location evidence="2">Mitochondrion</location>
    </subcellularLocation>
</comment>
<evidence type="ECO:0000256" key="5">
    <source>
        <dbReference type="ARBA" id="ARBA00022759"/>
    </source>
</evidence>
<evidence type="ECO:0000256" key="1">
    <source>
        <dbReference type="ARBA" id="ARBA00004167"/>
    </source>
</evidence>
<reference evidence="11" key="1">
    <citation type="journal article" date="2014" name="Proc. Natl. Acad. Sci. U.S.A.">
        <title>Extensive sampling of basidiomycete genomes demonstrates inadequacy of the white-rot/brown-rot paradigm for wood decay fungi.</title>
        <authorList>
            <person name="Riley R."/>
            <person name="Salamov A.A."/>
            <person name="Brown D.W."/>
            <person name="Nagy L.G."/>
            <person name="Floudas D."/>
            <person name="Held B.W."/>
            <person name="Levasseur A."/>
            <person name="Lombard V."/>
            <person name="Morin E."/>
            <person name="Otillar R."/>
            <person name="Lindquist E.A."/>
            <person name="Sun H."/>
            <person name="LaButti K.M."/>
            <person name="Schmutz J."/>
            <person name="Jabbour D."/>
            <person name="Luo H."/>
            <person name="Baker S.E."/>
            <person name="Pisabarro A.G."/>
            <person name="Walton J.D."/>
            <person name="Blanchette R.A."/>
            <person name="Henrissat B."/>
            <person name="Martin F."/>
            <person name="Cullen D."/>
            <person name="Hibbett D.S."/>
            <person name="Grigoriev I.V."/>
        </authorList>
    </citation>
    <scope>NUCLEOTIDE SEQUENCE [LARGE SCALE GENOMIC DNA]</scope>
    <source>
        <strain evidence="11">FD-172 SS1</strain>
    </source>
</reference>
<dbReference type="EMBL" id="KL198063">
    <property type="protein sequence ID" value="KDQ10882.1"/>
    <property type="molecule type" value="Genomic_DNA"/>
</dbReference>
<dbReference type="InterPro" id="IPR016071">
    <property type="entry name" value="Staphylococal_nuclease_OB-fold"/>
</dbReference>
<keyword evidence="6" id="KW-0378">Hydrolase</keyword>
<keyword evidence="5" id="KW-0255">Endonuclease</keyword>
<dbReference type="InParanoid" id="A0A067MG92"/>
<dbReference type="OrthoDB" id="430293at2759"/>
<dbReference type="GO" id="GO:0004519">
    <property type="term" value="F:endonuclease activity"/>
    <property type="evidence" value="ECO:0007669"/>
    <property type="project" value="UniProtKB-KW"/>
</dbReference>
<gene>
    <name evidence="10" type="ORF">BOTBODRAFT_163388</name>
</gene>
<evidence type="ECO:0000256" key="4">
    <source>
        <dbReference type="ARBA" id="ARBA00022722"/>
    </source>
</evidence>
<dbReference type="PROSITE" id="PS50830">
    <property type="entry name" value="TNASE_3"/>
    <property type="match status" value="1"/>
</dbReference>
<evidence type="ECO:0000256" key="7">
    <source>
        <dbReference type="ARBA" id="ARBA00022837"/>
    </source>
</evidence>
<evidence type="ECO:0000313" key="11">
    <source>
        <dbReference type="Proteomes" id="UP000027195"/>
    </source>
</evidence>
<dbReference type="SMART" id="SM00318">
    <property type="entry name" value="SNc"/>
    <property type="match status" value="1"/>
</dbReference>
<name>A0A067MG92_BOTB1</name>
<dbReference type="GO" id="GO:0005739">
    <property type="term" value="C:mitochondrion"/>
    <property type="evidence" value="ECO:0007669"/>
    <property type="project" value="UniProtKB-SubCell"/>
</dbReference>
<dbReference type="PANTHER" id="PTHR12302">
    <property type="entry name" value="EBNA2 BINDING PROTEIN P100"/>
    <property type="match status" value="1"/>
</dbReference>
<dbReference type="GO" id="GO:0016020">
    <property type="term" value="C:membrane"/>
    <property type="evidence" value="ECO:0007669"/>
    <property type="project" value="UniProtKB-SubCell"/>
</dbReference>
<feature type="domain" description="TNase-like" evidence="9">
    <location>
        <begin position="82"/>
        <end position="239"/>
    </location>
</feature>
<evidence type="ECO:0000256" key="3">
    <source>
        <dbReference type="ARBA" id="ARBA00005435"/>
    </source>
</evidence>
<dbReference type="HOGENOM" id="CLU_046484_0_0_1"/>
<keyword evidence="11" id="KW-1185">Reference proteome</keyword>
<dbReference type="Gene3D" id="2.40.50.90">
    <property type="match status" value="1"/>
</dbReference>
<dbReference type="GO" id="GO:0016787">
    <property type="term" value="F:hydrolase activity"/>
    <property type="evidence" value="ECO:0007669"/>
    <property type="project" value="UniProtKB-KW"/>
</dbReference>
<proteinExistence type="inferred from homology"/>
<evidence type="ECO:0000313" key="10">
    <source>
        <dbReference type="EMBL" id="KDQ10882.1"/>
    </source>
</evidence>
<feature type="compositionally biased region" description="Basic residues" evidence="8">
    <location>
        <begin position="253"/>
        <end position="269"/>
    </location>
</feature>
<keyword evidence="7" id="KW-0106">Calcium</keyword>
<evidence type="ECO:0000259" key="9">
    <source>
        <dbReference type="PROSITE" id="PS50830"/>
    </source>
</evidence>
<dbReference type="STRING" id="930990.A0A067MG92"/>
<dbReference type="SUPFAM" id="SSF50199">
    <property type="entry name" value="Staphylococcal nuclease"/>
    <property type="match status" value="1"/>
</dbReference>